<evidence type="ECO:0000313" key="2">
    <source>
        <dbReference type="EMBL" id="GJT02797.1"/>
    </source>
</evidence>
<dbReference type="Proteomes" id="UP001151760">
    <property type="component" value="Unassembled WGS sequence"/>
</dbReference>
<proteinExistence type="predicted"/>
<reference evidence="2" key="2">
    <citation type="submission" date="2022-01" db="EMBL/GenBank/DDBJ databases">
        <authorList>
            <person name="Yamashiro T."/>
            <person name="Shiraishi A."/>
            <person name="Satake H."/>
            <person name="Nakayama K."/>
        </authorList>
    </citation>
    <scope>NUCLEOTIDE SEQUENCE</scope>
</reference>
<dbReference type="EMBL" id="BQNB010012376">
    <property type="protein sequence ID" value="GJT02797.1"/>
    <property type="molecule type" value="Genomic_DNA"/>
</dbReference>
<protein>
    <recommendedName>
        <fullName evidence="4">Zinc finger, CCHC-type</fullName>
    </recommendedName>
</protein>
<reference evidence="2" key="1">
    <citation type="journal article" date="2022" name="Int. J. Mol. Sci.">
        <title>Draft Genome of Tanacetum Coccineum: Genomic Comparison of Closely Related Tanacetum-Family Plants.</title>
        <authorList>
            <person name="Yamashiro T."/>
            <person name="Shiraishi A."/>
            <person name="Nakayama K."/>
            <person name="Satake H."/>
        </authorList>
    </citation>
    <scope>NUCLEOTIDE SEQUENCE</scope>
</reference>
<gene>
    <name evidence="2" type="ORF">Tco_0823966</name>
</gene>
<evidence type="ECO:0000256" key="1">
    <source>
        <dbReference type="SAM" id="MobiDB-lite"/>
    </source>
</evidence>
<name>A0ABQ5AMG9_9ASTR</name>
<accession>A0ABQ5AMG9</accession>
<feature type="region of interest" description="Disordered" evidence="1">
    <location>
        <begin position="333"/>
        <end position="370"/>
    </location>
</feature>
<evidence type="ECO:0008006" key="4">
    <source>
        <dbReference type="Google" id="ProtNLM"/>
    </source>
</evidence>
<comment type="caution">
    <text evidence="2">The sequence shown here is derived from an EMBL/GenBank/DDBJ whole genome shotgun (WGS) entry which is preliminary data.</text>
</comment>
<sequence>MTTFYEKQILMRTNVAMETIVVRSEIAPVAIINHQLPFEYTIASRSTDVMVELKSMFEKQAGVERFNLIQTFHACKQEEGKPVGPYVIKMKGFLRNYNIHNIGNMIGELHTLLVEYEKGLPKKAATPQVIAIQEHPAKDDACHHCKVVGHYKRNYLAYLVELIKKKKKVGTASSSDYGISVSKNDVLYFNAILRDGIYEIDMLNFVPNVNYFYNVSIKRAKHNLDSTYLWHCCFALLISVYLSKKRIKKLQHDGLLKSTDDESFDQCVSCLSGNTTRKPFPYHTERATDLLGLIHNDDYALESTTRILSMVPTKKVDKTPYELCGRAVELKEIQDEDTSPSENTSEIPAEVEGFEPPEEEEAHVRRSERTHQAPEHLCLNWLDAMNAKMKSMKDNQVWCLVDLPPNDSGTDTEPLEQVQYDTDDNVFANDIQHYEQSESITNTCAVETCDSNVNPDSPDMCDNDIQDD</sequence>
<feature type="compositionally biased region" description="Acidic residues" evidence="1">
    <location>
        <begin position="352"/>
        <end position="361"/>
    </location>
</feature>
<evidence type="ECO:0000313" key="3">
    <source>
        <dbReference type="Proteomes" id="UP001151760"/>
    </source>
</evidence>
<organism evidence="2 3">
    <name type="scientific">Tanacetum coccineum</name>
    <dbReference type="NCBI Taxonomy" id="301880"/>
    <lineage>
        <taxon>Eukaryota</taxon>
        <taxon>Viridiplantae</taxon>
        <taxon>Streptophyta</taxon>
        <taxon>Embryophyta</taxon>
        <taxon>Tracheophyta</taxon>
        <taxon>Spermatophyta</taxon>
        <taxon>Magnoliopsida</taxon>
        <taxon>eudicotyledons</taxon>
        <taxon>Gunneridae</taxon>
        <taxon>Pentapetalae</taxon>
        <taxon>asterids</taxon>
        <taxon>campanulids</taxon>
        <taxon>Asterales</taxon>
        <taxon>Asteraceae</taxon>
        <taxon>Asteroideae</taxon>
        <taxon>Anthemideae</taxon>
        <taxon>Anthemidinae</taxon>
        <taxon>Tanacetum</taxon>
    </lineage>
</organism>
<keyword evidence="3" id="KW-1185">Reference proteome</keyword>